<proteinExistence type="predicted"/>
<keyword evidence="1" id="KW-0812">Transmembrane</keyword>
<sequence>MLEFLIGAIVVPLALILKLVATIRDAGPVGGAMIVAGIVLGILALAWIMRELGGRKIVRTASRSREYIGADELRSIRHSRMSRSAR</sequence>
<keyword evidence="3" id="KW-1185">Reference proteome</keyword>
<keyword evidence="1" id="KW-1133">Transmembrane helix</keyword>
<evidence type="ECO:0000313" key="2">
    <source>
        <dbReference type="EMBL" id="QPH54702.1"/>
    </source>
</evidence>
<accession>A0A7S9LT02</accession>
<organism evidence="2 3">
    <name type="scientific">Pontivivens ytuae</name>
    <dbReference type="NCBI Taxonomy" id="2789856"/>
    <lineage>
        <taxon>Bacteria</taxon>
        <taxon>Pseudomonadati</taxon>
        <taxon>Pseudomonadota</taxon>
        <taxon>Alphaproteobacteria</taxon>
        <taxon>Rhodobacterales</taxon>
        <taxon>Paracoccaceae</taxon>
        <taxon>Pontivivens</taxon>
    </lineage>
</organism>
<dbReference type="EMBL" id="CP064942">
    <property type="protein sequence ID" value="QPH54702.1"/>
    <property type="molecule type" value="Genomic_DNA"/>
</dbReference>
<dbReference type="Proteomes" id="UP000594800">
    <property type="component" value="Chromosome"/>
</dbReference>
<dbReference type="AlphaFoldDB" id="A0A7S9LT02"/>
<reference evidence="2 3" key="1">
    <citation type="submission" date="2020-11" db="EMBL/GenBank/DDBJ databases">
        <title>Description of Pontivivens ytuae sp. nov. isolated from deep sea sediment of Mariana Trench.</title>
        <authorList>
            <person name="Wang Z."/>
            <person name="Sun Q.-L."/>
            <person name="Xu X.-D."/>
            <person name="Tang Y.-Z."/>
            <person name="Zhang J."/>
        </authorList>
    </citation>
    <scope>NUCLEOTIDE SEQUENCE [LARGE SCALE GENOMIC DNA]</scope>
    <source>
        <strain evidence="2 3">MT2928</strain>
    </source>
</reference>
<keyword evidence="1" id="KW-0472">Membrane</keyword>
<protein>
    <submittedName>
        <fullName evidence="2">Uncharacterized protein</fullName>
    </submittedName>
</protein>
<feature type="transmembrane region" description="Helical" evidence="1">
    <location>
        <begin position="32"/>
        <end position="49"/>
    </location>
</feature>
<name>A0A7S9LT02_9RHOB</name>
<gene>
    <name evidence="2" type="ORF">I0K15_02670</name>
</gene>
<evidence type="ECO:0000313" key="3">
    <source>
        <dbReference type="Proteomes" id="UP000594800"/>
    </source>
</evidence>
<dbReference type="RefSeq" id="WP_196103910.1">
    <property type="nucleotide sequence ID" value="NZ_CP064942.1"/>
</dbReference>
<dbReference type="KEGG" id="poz:I0K15_02670"/>
<evidence type="ECO:0000256" key="1">
    <source>
        <dbReference type="SAM" id="Phobius"/>
    </source>
</evidence>